<evidence type="ECO:0000256" key="4">
    <source>
        <dbReference type="ARBA" id="ARBA00023125"/>
    </source>
</evidence>
<accession>A0A835B4A7</accession>
<dbReference type="Pfam" id="PF02183">
    <property type="entry name" value="HALZ"/>
    <property type="match status" value="1"/>
</dbReference>
<dbReference type="GO" id="GO:0043565">
    <property type="term" value="F:sequence-specific DNA binding"/>
    <property type="evidence" value="ECO:0007669"/>
    <property type="project" value="InterPro"/>
</dbReference>
<dbReference type="InterPro" id="IPR003106">
    <property type="entry name" value="Leu_zip_homeo"/>
</dbReference>
<evidence type="ECO:0000256" key="5">
    <source>
        <dbReference type="ARBA" id="ARBA00023155"/>
    </source>
</evidence>
<evidence type="ECO:0000256" key="11">
    <source>
        <dbReference type="SAM" id="MobiDB-lite"/>
    </source>
</evidence>
<dbReference type="AlphaFoldDB" id="A0A835B4A7"/>
<dbReference type="PROSITE" id="PS00027">
    <property type="entry name" value="HOMEOBOX_1"/>
    <property type="match status" value="1"/>
</dbReference>
<dbReference type="Proteomes" id="UP000636709">
    <property type="component" value="Unassembled WGS sequence"/>
</dbReference>
<feature type="DNA-binding region" description="Homeobox" evidence="8">
    <location>
        <begin position="107"/>
        <end position="166"/>
    </location>
</feature>
<evidence type="ECO:0000256" key="8">
    <source>
        <dbReference type="PROSITE-ProRule" id="PRU00108"/>
    </source>
</evidence>
<keyword evidence="14" id="KW-1185">Reference proteome</keyword>
<sequence length="243" mass="26388">MGPLSSISDSKYGASSMEAVEDFGKSWLGLGIGGGDLKLSHGERRSAAVQFDLLFQQSVKGEAVAVGAKVAEKGARKRLMKMIADDDDDGRRSHEPSPSDDGGDGAGTKKKLRLSKEQSTLLEETFRAHNILSHAQKHELARQVNLSARQVEVWFQNRRARTKLKQTEVDCEILKRCCESLTSENQRLKHELAQLQRSSAAAAGLYVQFPRATAMAATICPSCEKVTPTSGGETSKSSTSYSS</sequence>
<dbReference type="GO" id="GO:0000981">
    <property type="term" value="F:DNA-binding transcription factor activity, RNA polymerase II-specific"/>
    <property type="evidence" value="ECO:0007669"/>
    <property type="project" value="InterPro"/>
</dbReference>
<keyword evidence="5 8" id="KW-0371">Homeobox</keyword>
<evidence type="ECO:0000256" key="6">
    <source>
        <dbReference type="ARBA" id="ARBA00023163"/>
    </source>
</evidence>
<dbReference type="InterPro" id="IPR050762">
    <property type="entry name" value="HD-ZIP_Homeobox_LZ_Class_II"/>
</dbReference>
<keyword evidence="6" id="KW-0804">Transcription</keyword>
<dbReference type="InterPro" id="IPR009057">
    <property type="entry name" value="Homeodomain-like_sf"/>
</dbReference>
<evidence type="ECO:0000256" key="1">
    <source>
        <dbReference type="ARBA" id="ARBA00004123"/>
    </source>
</evidence>
<dbReference type="CDD" id="cd00086">
    <property type="entry name" value="homeodomain"/>
    <property type="match status" value="1"/>
</dbReference>
<evidence type="ECO:0000259" key="12">
    <source>
        <dbReference type="PROSITE" id="PS50071"/>
    </source>
</evidence>
<evidence type="ECO:0000256" key="9">
    <source>
        <dbReference type="RuleBase" id="RU000682"/>
    </source>
</evidence>
<evidence type="ECO:0000256" key="2">
    <source>
        <dbReference type="ARBA" id="ARBA00006074"/>
    </source>
</evidence>
<dbReference type="PANTHER" id="PTHR45714">
    <property type="entry name" value="HOMEOBOX-LEUCINE ZIPPER PROTEIN HAT14"/>
    <property type="match status" value="1"/>
</dbReference>
<feature type="domain" description="Homeobox" evidence="12">
    <location>
        <begin position="105"/>
        <end position="165"/>
    </location>
</feature>
<dbReference type="InterPro" id="IPR001356">
    <property type="entry name" value="HD"/>
</dbReference>
<evidence type="ECO:0000313" key="13">
    <source>
        <dbReference type="EMBL" id="KAF8687489.1"/>
    </source>
</evidence>
<dbReference type="PROSITE" id="PS50071">
    <property type="entry name" value="HOMEOBOX_2"/>
    <property type="match status" value="1"/>
</dbReference>
<comment type="caution">
    <text evidence="13">The sequence shown here is derived from an EMBL/GenBank/DDBJ whole genome shotgun (WGS) entry which is preliminary data.</text>
</comment>
<keyword evidence="3" id="KW-0805">Transcription regulation</keyword>
<dbReference type="PANTHER" id="PTHR45714:SF78">
    <property type="entry name" value="HOMEOBOX-LEUCINE ZIPPER PROTEIN HOX18"/>
    <property type="match status" value="1"/>
</dbReference>
<organism evidence="13 14">
    <name type="scientific">Digitaria exilis</name>
    <dbReference type="NCBI Taxonomy" id="1010633"/>
    <lineage>
        <taxon>Eukaryota</taxon>
        <taxon>Viridiplantae</taxon>
        <taxon>Streptophyta</taxon>
        <taxon>Embryophyta</taxon>
        <taxon>Tracheophyta</taxon>
        <taxon>Spermatophyta</taxon>
        <taxon>Magnoliopsida</taxon>
        <taxon>Liliopsida</taxon>
        <taxon>Poales</taxon>
        <taxon>Poaceae</taxon>
        <taxon>PACMAD clade</taxon>
        <taxon>Panicoideae</taxon>
        <taxon>Panicodae</taxon>
        <taxon>Paniceae</taxon>
        <taxon>Anthephorinae</taxon>
        <taxon>Digitaria</taxon>
    </lineage>
</organism>
<evidence type="ECO:0000256" key="3">
    <source>
        <dbReference type="ARBA" id="ARBA00023015"/>
    </source>
</evidence>
<protein>
    <recommendedName>
        <fullName evidence="12">Homeobox domain-containing protein</fullName>
    </recommendedName>
</protein>
<feature type="coiled-coil region" evidence="10">
    <location>
        <begin position="171"/>
        <end position="198"/>
    </location>
</feature>
<dbReference type="Gene3D" id="1.10.10.60">
    <property type="entry name" value="Homeodomain-like"/>
    <property type="match status" value="1"/>
</dbReference>
<keyword evidence="4 8" id="KW-0238">DNA-binding</keyword>
<dbReference type="SMART" id="SM00389">
    <property type="entry name" value="HOX"/>
    <property type="match status" value="1"/>
</dbReference>
<name>A0A835B4A7_9POAL</name>
<evidence type="ECO:0000256" key="10">
    <source>
        <dbReference type="SAM" id="Coils"/>
    </source>
</evidence>
<dbReference type="GO" id="GO:0005634">
    <property type="term" value="C:nucleus"/>
    <property type="evidence" value="ECO:0007669"/>
    <property type="project" value="UniProtKB-SubCell"/>
</dbReference>
<comment type="subcellular location">
    <subcellularLocation>
        <location evidence="1 8 9">Nucleus</location>
    </subcellularLocation>
</comment>
<gene>
    <name evidence="13" type="ORF">HU200_043185</name>
</gene>
<comment type="similarity">
    <text evidence="2">Belongs to the HD-ZIP homeobox family. Class II subfamily.</text>
</comment>
<feature type="region of interest" description="Disordered" evidence="11">
    <location>
        <begin position="83"/>
        <end position="111"/>
    </location>
</feature>
<proteinExistence type="inferred from homology"/>
<evidence type="ECO:0000313" key="14">
    <source>
        <dbReference type="Proteomes" id="UP000636709"/>
    </source>
</evidence>
<dbReference type="SUPFAM" id="SSF46689">
    <property type="entry name" value="Homeodomain-like"/>
    <property type="match status" value="1"/>
</dbReference>
<keyword evidence="10" id="KW-0175">Coiled coil</keyword>
<dbReference type="SMART" id="SM00340">
    <property type="entry name" value="HALZ"/>
    <property type="match status" value="1"/>
</dbReference>
<dbReference type="OrthoDB" id="6159439at2759"/>
<dbReference type="InterPro" id="IPR017970">
    <property type="entry name" value="Homeobox_CS"/>
</dbReference>
<evidence type="ECO:0000256" key="7">
    <source>
        <dbReference type="ARBA" id="ARBA00023242"/>
    </source>
</evidence>
<dbReference type="EMBL" id="JACEFO010002056">
    <property type="protein sequence ID" value="KAF8687489.1"/>
    <property type="molecule type" value="Genomic_DNA"/>
</dbReference>
<dbReference type="Pfam" id="PF00046">
    <property type="entry name" value="Homeodomain"/>
    <property type="match status" value="1"/>
</dbReference>
<keyword evidence="7 8" id="KW-0539">Nucleus</keyword>
<reference evidence="13" key="1">
    <citation type="submission" date="2020-07" db="EMBL/GenBank/DDBJ databases">
        <title>Genome sequence and genetic diversity analysis of an under-domesticated orphan crop, white fonio (Digitaria exilis).</title>
        <authorList>
            <person name="Bennetzen J.L."/>
            <person name="Chen S."/>
            <person name="Ma X."/>
            <person name="Wang X."/>
            <person name="Yssel A.E.J."/>
            <person name="Chaluvadi S.R."/>
            <person name="Johnson M."/>
            <person name="Gangashetty P."/>
            <person name="Hamidou F."/>
            <person name="Sanogo M.D."/>
            <person name="Zwaenepoel A."/>
            <person name="Wallace J."/>
            <person name="Van De Peer Y."/>
            <person name="Van Deynze A."/>
        </authorList>
    </citation>
    <scope>NUCLEOTIDE SEQUENCE</scope>
    <source>
        <tissue evidence="13">Leaves</tissue>
    </source>
</reference>